<dbReference type="AlphaFoldDB" id="A0A7W9SRS8"/>
<organism evidence="15 16">
    <name type="scientific">Armatimonas rosea</name>
    <dbReference type="NCBI Taxonomy" id="685828"/>
    <lineage>
        <taxon>Bacteria</taxon>
        <taxon>Bacillati</taxon>
        <taxon>Armatimonadota</taxon>
        <taxon>Armatimonadia</taxon>
        <taxon>Armatimonadales</taxon>
        <taxon>Armatimonadaceae</taxon>
        <taxon>Armatimonas</taxon>
    </lineage>
</organism>
<proteinExistence type="inferred from homology"/>
<comment type="catalytic activity">
    <reaction evidence="13 14">
        <text>heme b + (2E,6E)-farnesyl diphosphate + H2O = Fe(II)-heme o + diphosphate</text>
        <dbReference type="Rhea" id="RHEA:28070"/>
        <dbReference type="ChEBI" id="CHEBI:15377"/>
        <dbReference type="ChEBI" id="CHEBI:33019"/>
        <dbReference type="ChEBI" id="CHEBI:60344"/>
        <dbReference type="ChEBI" id="CHEBI:60530"/>
        <dbReference type="ChEBI" id="CHEBI:175763"/>
        <dbReference type="EC" id="2.5.1.141"/>
    </reaction>
</comment>
<feature type="transmembrane region" description="Helical" evidence="14">
    <location>
        <begin position="286"/>
        <end position="304"/>
    </location>
</feature>
<keyword evidence="4 14" id="KW-1003">Cell membrane</keyword>
<evidence type="ECO:0000256" key="7">
    <source>
        <dbReference type="ARBA" id="ARBA00022989"/>
    </source>
</evidence>
<evidence type="ECO:0000256" key="1">
    <source>
        <dbReference type="ARBA" id="ARBA00004651"/>
    </source>
</evidence>
<keyword evidence="16" id="KW-1185">Reference proteome</keyword>
<dbReference type="Proteomes" id="UP000520814">
    <property type="component" value="Unassembled WGS sequence"/>
</dbReference>
<dbReference type="PANTHER" id="PTHR43448">
    <property type="entry name" value="PROTOHEME IX FARNESYLTRANSFERASE, MITOCHONDRIAL"/>
    <property type="match status" value="1"/>
</dbReference>
<accession>A0A7W9SRS8</accession>
<evidence type="ECO:0000256" key="10">
    <source>
        <dbReference type="ARBA" id="ARBA00030253"/>
    </source>
</evidence>
<feature type="transmembrane region" description="Helical" evidence="14">
    <location>
        <begin position="260"/>
        <end position="280"/>
    </location>
</feature>
<comment type="caution">
    <text evidence="14">Lacks conserved residue(s) required for the propagation of feature annotation.</text>
</comment>
<evidence type="ECO:0000313" key="15">
    <source>
        <dbReference type="EMBL" id="MBB6051068.1"/>
    </source>
</evidence>
<protein>
    <recommendedName>
        <fullName evidence="11 14">Protoheme IX farnesyltransferase</fullName>
        <ecNumber evidence="3 14">2.5.1.141</ecNumber>
    </recommendedName>
    <alternativeName>
        <fullName evidence="12 14">Heme B farnesyltransferase</fullName>
    </alternativeName>
    <alternativeName>
        <fullName evidence="10 14">Heme O synthase</fullName>
    </alternativeName>
</protein>
<evidence type="ECO:0000313" key="16">
    <source>
        <dbReference type="Proteomes" id="UP000520814"/>
    </source>
</evidence>
<dbReference type="UniPathway" id="UPA00834">
    <property type="reaction ID" value="UER00712"/>
</dbReference>
<dbReference type="Gene3D" id="1.10.357.140">
    <property type="entry name" value="UbiA prenyltransferase"/>
    <property type="match status" value="1"/>
</dbReference>
<keyword evidence="9 14" id="KW-0472">Membrane</keyword>
<comment type="pathway">
    <text evidence="2 14">Porphyrin-containing compound metabolism; heme O biosynthesis; heme O from protoheme: step 1/1.</text>
</comment>
<comment type="subcellular location">
    <subcellularLocation>
        <location evidence="1 14">Cell membrane</location>
        <topology evidence="1 14">Multi-pass membrane protein</topology>
    </subcellularLocation>
</comment>
<dbReference type="EC" id="2.5.1.141" evidence="3 14"/>
<evidence type="ECO:0000256" key="4">
    <source>
        <dbReference type="ARBA" id="ARBA00022475"/>
    </source>
</evidence>
<keyword evidence="8 14" id="KW-0350">Heme biosynthesis</keyword>
<dbReference type="InterPro" id="IPR044878">
    <property type="entry name" value="UbiA_sf"/>
</dbReference>
<sequence length="624" mass="66695">MDTNLSQPRKNAPYATYAWGVLLFNLLVILVGTVVRATGSGAGCGQHWPTCQGVVIPVAPTLHTIIEYTHRAVSGLDGFLVLGLLIGAFRLYPKGHSVRRAAPVAALLTIAEALLGAVLVKRGYVANDASVGRAVAMSVHLCTTFFLLAALALTAWYAAGRGRVRLLSQGSVSGALALAFLAMLVLGISGAITALGDTLFPAKSHEDVMRLAEQANAPFLLKLRIWHPYIAGSVGLYLLLIAGLVAHLRPSSDSRRWGGMLGWLFLAEILIGLTNVWLRAPVAMQVIHLMFADFVWVALVLLAYSASVDGAVRVEDIIFSPGKDAPETTVAARVDNAHPTWRDYRDLTKPRVISLLLFTTLTAAFVAAHGWPGLSLFVVLFVGGYCSAGAANAFNMVIDRDIDAKMTRTAKRPTVTATIPAGKALGFALIMAFVSFTTLWLGANLLAAMLSLCGLVFYVVVYTLLLKRRTVQNIVIGGAAGCFPPLVGWAAVTGDLKGSLAWYLFAIIFVWTPAHFWALALLIKDQYAAVGVPMLPAVVGDKKTVTQIILYAVITVGVSLLPVVQGLAGALYAIPAVALGAMLVQQSWKLRRGTDRLSALKAYKYSMLYLALLFLALAVDARFG</sequence>
<feature type="transmembrane region" description="Helical" evidence="14">
    <location>
        <begin position="567"/>
        <end position="584"/>
    </location>
</feature>
<dbReference type="FunFam" id="1.10.357.140:FF:000001">
    <property type="entry name" value="Protoheme IX farnesyltransferase"/>
    <property type="match status" value="1"/>
</dbReference>
<dbReference type="HAMAP" id="MF_00154">
    <property type="entry name" value="CyoE_CtaB"/>
    <property type="match status" value="1"/>
</dbReference>
<dbReference type="Pfam" id="PF01040">
    <property type="entry name" value="UbiA"/>
    <property type="match status" value="1"/>
</dbReference>
<dbReference type="GO" id="GO:0048034">
    <property type="term" value="P:heme O biosynthetic process"/>
    <property type="evidence" value="ECO:0007669"/>
    <property type="project" value="UniProtKB-UniRule"/>
</dbReference>
<feature type="transmembrane region" description="Helical" evidence="14">
    <location>
        <begin position="352"/>
        <end position="371"/>
    </location>
</feature>
<comment type="similarity">
    <text evidence="14">Belongs to the UbiA prenyltransferase family. Protoheme IX farnesyltransferase subfamily.</text>
</comment>
<dbReference type="Pfam" id="PF02628">
    <property type="entry name" value="COX15-CtaA"/>
    <property type="match status" value="1"/>
</dbReference>
<feature type="transmembrane region" description="Helical" evidence="14">
    <location>
        <begin position="104"/>
        <end position="125"/>
    </location>
</feature>
<dbReference type="CDD" id="cd13957">
    <property type="entry name" value="PT_UbiA_Cox10"/>
    <property type="match status" value="1"/>
</dbReference>
<dbReference type="RefSeq" id="WP_184197187.1">
    <property type="nucleotide sequence ID" value="NZ_JACHGW010000002.1"/>
</dbReference>
<evidence type="ECO:0000256" key="3">
    <source>
        <dbReference type="ARBA" id="ARBA00012292"/>
    </source>
</evidence>
<evidence type="ECO:0000256" key="11">
    <source>
        <dbReference type="ARBA" id="ARBA00040810"/>
    </source>
</evidence>
<comment type="caution">
    <text evidence="15">The sequence shown here is derived from an EMBL/GenBank/DDBJ whole genome shotgun (WGS) entry which is preliminary data.</text>
</comment>
<comment type="miscellaneous">
    <text evidence="14">Carbon 2 of the heme B porphyrin ring is defined according to the Fischer nomenclature.</text>
</comment>
<feature type="transmembrane region" description="Helical" evidence="14">
    <location>
        <begin position="605"/>
        <end position="623"/>
    </location>
</feature>
<feature type="transmembrane region" description="Helical" evidence="14">
    <location>
        <begin position="544"/>
        <end position="561"/>
    </location>
</feature>
<reference evidence="15 16" key="1">
    <citation type="submission" date="2020-08" db="EMBL/GenBank/DDBJ databases">
        <title>Genomic Encyclopedia of Type Strains, Phase IV (KMG-IV): sequencing the most valuable type-strain genomes for metagenomic binning, comparative biology and taxonomic classification.</title>
        <authorList>
            <person name="Goeker M."/>
        </authorList>
    </citation>
    <scope>NUCLEOTIDE SEQUENCE [LARGE SCALE GENOMIC DNA]</scope>
    <source>
        <strain evidence="15 16">DSM 23562</strain>
    </source>
</reference>
<evidence type="ECO:0000256" key="8">
    <source>
        <dbReference type="ARBA" id="ARBA00023133"/>
    </source>
</evidence>
<evidence type="ECO:0000256" key="2">
    <source>
        <dbReference type="ARBA" id="ARBA00004919"/>
    </source>
</evidence>
<dbReference type="GO" id="GO:0008495">
    <property type="term" value="F:protoheme IX farnesyltransferase activity"/>
    <property type="evidence" value="ECO:0007669"/>
    <property type="project" value="UniProtKB-UniRule"/>
</dbReference>
<feature type="transmembrane region" description="Helical" evidence="14">
    <location>
        <begin position="72"/>
        <end position="92"/>
    </location>
</feature>
<gene>
    <name evidence="14" type="primary">ctaB</name>
    <name evidence="15" type="ORF">HNQ39_002859</name>
</gene>
<feature type="transmembrane region" description="Helical" evidence="14">
    <location>
        <begin position="419"/>
        <end position="440"/>
    </location>
</feature>
<dbReference type="InterPro" id="IPR003780">
    <property type="entry name" value="COX15/CtaA_fam"/>
</dbReference>
<feature type="transmembrane region" description="Helical" evidence="14">
    <location>
        <begin position="446"/>
        <end position="466"/>
    </location>
</feature>
<dbReference type="PANTHER" id="PTHR43448:SF7">
    <property type="entry name" value="4-HYDROXYBENZOATE SOLANESYLTRANSFERASE"/>
    <property type="match status" value="1"/>
</dbReference>
<evidence type="ECO:0000256" key="12">
    <source>
        <dbReference type="ARBA" id="ARBA00042475"/>
    </source>
</evidence>
<feature type="transmembrane region" description="Helical" evidence="14">
    <location>
        <begin position="473"/>
        <end position="494"/>
    </location>
</feature>
<dbReference type="NCBIfam" id="NF003349">
    <property type="entry name" value="PRK04375.1-2"/>
    <property type="match status" value="1"/>
</dbReference>
<keyword evidence="6 14" id="KW-0812">Transmembrane</keyword>
<keyword evidence="7 14" id="KW-1133">Transmembrane helix</keyword>
<dbReference type="EMBL" id="JACHGW010000002">
    <property type="protein sequence ID" value="MBB6051068.1"/>
    <property type="molecule type" value="Genomic_DNA"/>
</dbReference>
<dbReference type="GO" id="GO:0005886">
    <property type="term" value="C:plasma membrane"/>
    <property type="evidence" value="ECO:0007669"/>
    <property type="project" value="UniProtKB-SubCell"/>
</dbReference>
<dbReference type="InterPro" id="IPR000537">
    <property type="entry name" value="UbiA_prenyltransferase"/>
</dbReference>
<feature type="transmembrane region" description="Helical" evidence="14">
    <location>
        <begin position="377"/>
        <end position="398"/>
    </location>
</feature>
<feature type="transmembrane region" description="Helical" evidence="14">
    <location>
        <begin position="500"/>
        <end position="523"/>
    </location>
</feature>
<feature type="transmembrane region" description="Helical" evidence="14">
    <location>
        <begin position="171"/>
        <end position="195"/>
    </location>
</feature>
<dbReference type="NCBIfam" id="TIGR01473">
    <property type="entry name" value="cyoE_ctaB"/>
    <property type="match status" value="1"/>
</dbReference>
<evidence type="ECO:0000256" key="14">
    <source>
        <dbReference type="HAMAP-Rule" id="MF_00154"/>
    </source>
</evidence>
<evidence type="ECO:0000256" key="13">
    <source>
        <dbReference type="ARBA" id="ARBA00047690"/>
    </source>
</evidence>
<evidence type="ECO:0000256" key="5">
    <source>
        <dbReference type="ARBA" id="ARBA00022679"/>
    </source>
</evidence>
<feature type="transmembrane region" description="Helical" evidence="14">
    <location>
        <begin position="226"/>
        <end position="248"/>
    </location>
</feature>
<evidence type="ECO:0000256" key="6">
    <source>
        <dbReference type="ARBA" id="ARBA00022692"/>
    </source>
</evidence>
<feature type="transmembrane region" description="Helical" evidence="14">
    <location>
        <begin position="14"/>
        <end position="35"/>
    </location>
</feature>
<dbReference type="InterPro" id="IPR006369">
    <property type="entry name" value="Protohaem_IX_farnesylTrfase"/>
</dbReference>
<evidence type="ECO:0000256" key="9">
    <source>
        <dbReference type="ARBA" id="ARBA00023136"/>
    </source>
</evidence>
<comment type="function">
    <text evidence="14">Converts heme B (protoheme IX) to heme O by substitution of the vinyl group on carbon 2 of heme B porphyrin ring with a hydroxyethyl farnesyl side group.</text>
</comment>
<keyword evidence="5 14" id="KW-0808">Transferase</keyword>
<name>A0A7W9SRS8_ARMRO</name>
<feature type="transmembrane region" description="Helical" evidence="14">
    <location>
        <begin position="137"/>
        <end position="159"/>
    </location>
</feature>
<dbReference type="GO" id="GO:0006784">
    <property type="term" value="P:heme A biosynthetic process"/>
    <property type="evidence" value="ECO:0007669"/>
    <property type="project" value="InterPro"/>
</dbReference>